<keyword evidence="2" id="KW-1185">Reference proteome</keyword>
<dbReference type="InterPro" id="IPR023198">
    <property type="entry name" value="PGP-like_dom2"/>
</dbReference>
<name>A0ABS4PRZ5_9PSEU</name>
<evidence type="ECO:0000313" key="1">
    <source>
        <dbReference type="EMBL" id="MBP2182202.1"/>
    </source>
</evidence>
<dbReference type="Gene3D" id="1.10.150.240">
    <property type="entry name" value="Putative phosphatase, domain 2"/>
    <property type="match status" value="1"/>
</dbReference>
<dbReference type="EMBL" id="JAGGMS010000001">
    <property type="protein sequence ID" value="MBP2182202.1"/>
    <property type="molecule type" value="Genomic_DNA"/>
</dbReference>
<dbReference type="InterPro" id="IPR041492">
    <property type="entry name" value="HAD_2"/>
</dbReference>
<accession>A0ABS4PRZ5</accession>
<reference evidence="1 2" key="1">
    <citation type="submission" date="2021-03" db="EMBL/GenBank/DDBJ databases">
        <title>Sequencing the genomes of 1000 actinobacteria strains.</title>
        <authorList>
            <person name="Klenk H.-P."/>
        </authorList>
    </citation>
    <scope>NUCLEOTIDE SEQUENCE [LARGE SCALE GENOMIC DNA]</scope>
    <source>
        <strain evidence="1 2">DSM 45510</strain>
    </source>
</reference>
<comment type="caution">
    <text evidence="1">The sequence shown here is derived from an EMBL/GenBank/DDBJ whole genome shotgun (WGS) entry which is preliminary data.</text>
</comment>
<dbReference type="RefSeq" id="WP_209665554.1">
    <property type="nucleotide sequence ID" value="NZ_JAGGMS010000001.1"/>
</dbReference>
<gene>
    <name evidence="1" type="ORF">JOM49_003728</name>
</gene>
<dbReference type="PANTHER" id="PTHR43434:SF1">
    <property type="entry name" value="PHOSPHOGLYCOLATE PHOSPHATASE"/>
    <property type="match status" value="1"/>
</dbReference>
<dbReference type="SUPFAM" id="SSF56784">
    <property type="entry name" value="HAD-like"/>
    <property type="match status" value="1"/>
</dbReference>
<dbReference type="InterPro" id="IPR023214">
    <property type="entry name" value="HAD_sf"/>
</dbReference>
<dbReference type="Gene3D" id="3.40.50.1000">
    <property type="entry name" value="HAD superfamily/HAD-like"/>
    <property type="match status" value="1"/>
</dbReference>
<evidence type="ECO:0000313" key="2">
    <source>
        <dbReference type="Proteomes" id="UP000741013"/>
    </source>
</evidence>
<protein>
    <submittedName>
        <fullName evidence="1">Phosphoglycolate phosphatase-like HAD superfamily hydrolase</fullName>
    </submittedName>
</protein>
<organism evidence="1 2">
    <name type="scientific">Amycolatopsis magusensis</name>
    <dbReference type="NCBI Taxonomy" id="882444"/>
    <lineage>
        <taxon>Bacteria</taxon>
        <taxon>Bacillati</taxon>
        <taxon>Actinomycetota</taxon>
        <taxon>Actinomycetes</taxon>
        <taxon>Pseudonocardiales</taxon>
        <taxon>Pseudonocardiaceae</taxon>
        <taxon>Amycolatopsis</taxon>
    </lineage>
</organism>
<dbReference type="Proteomes" id="UP000741013">
    <property type="component" value="Unassembled WGS sequence"/>
</dbReference>
<dbReference type="InterPro" id="IPR036412">
    <property type="entry name" value="HAD-like_sf"/>
</dbReference>
<dbReference type="Pfam" id="PF13419">
    <property type="entry name" value="HAD_2"/>
    <property type="match status" value="1"/>
</dbReference>
<dbReference type="PANTHER" id="PTHR43434">
    <property type="entry name" value="PHOSPHOGLYCOLATE PHOSPHATASE"/>
    <property type="match status" value="1"/>
</dbReference>
<dbReference type="InterPro" id="IPR050155">
    <property type="entry name" value="HAD-like_hydrolase_sf"/>
</dbReference>
<sequence>MTAEDLLTSRDHVVIALDGPVAELPGRNTIAARLRVLVADGRLPRKVARTEDPFAVLAHAATIGPGTERAVYAQLCRLETELAAAARITPGVEEAFAKLATAGTRLTVVSALAVEAVRTILVMHGLDRHVQRIAGRAGPDLENLPPAAGLIIAALRECLVPVEHCLFVGSTDADLTAGRAAGVETVRYRGPGPWFDALDVARSTGERRAY</sequence>
<proteinExistence type="predicted"/>